<keyword evidence="17" id="KW-1185">Reference proteome</keyword>
<dbReference type="InterPro" id="IPR003594">
    <property type="entry name" value="HATPase_dom"/>
</dbReference>
<evidence type="ECO:0000256" key="6">
    <source>
        <dbReference type="ARBA" id="ARBA00022679"/>
    </source>
</evidence>
<organism evidence="16 17">
    <name type="scientific">Pseudomonas benzenivorans</name>
    <dbReference type="NCBI Taxonomy" id="556533"/>
    <lineage>
        <taxon>Bacteria</taxon>
        <taxon>Pseudomonadati</taxon>
        <taxon>Pseudomonadota</taxon>
        <taxon>Gammaproteobacteria</taxon>
        <taxon>Pseudomonadales</taxon>
        <taxon>Pseudomonadaceae</taxon>
        <taxon>Pseudomonas</taxon>
    </lineage>
</organism>
<dbReference type="SUPFAM" id="SSF47384">
    <property type="entry name" value="Homodimeric domain of signal transducing histidine kinase"/>
    <property type="match status" value="1"/>
</dbReference>
<evidence type="ECO:0000256" key="10">
    <source>
        <dbReference type="ARBA" id="ARBA00023012"/>
    </source>
</evidence>
<dbReference type="Gene3D" id="3.30.565.10">
    <property type="entry name" value="Histidine kinase-like ATPase, C-terminal domain"/>
    <property type="match status" value="1"/>
</dbReference>
<dbReference type="InterPro" id="IPR035965">
    <property type="entry name" value="PAS-like_dom_sf"/>
</dbReference>
<name>A0ABY5H4F0_9PSED</name>
<dbReference type="Pfam" id="PF02518">
    <property type="entry name" value="HATPase_c"/>
    <property type="match status" value="1"/>
</dbReference>
<feature type="transmembrane region" description="Helical" evidence="12">
    <location>
        <begin position="121"/>
        <end position="147"/>
    </location>
</feature>
<dbReference type="InterPro" id="IPR036890">
    <property type="entry name" value="HATPase_C_sf"/>
</dbReference>
<dbReference type="PRINTS" id="PR00344">
    <property type="entry name" value="BCTRLSENSOR"/>
</dbReference>
<dbReference type="PROSITE" id="PS50109">
    <property type="entry name" value="HIS_KIN"/>
    <property type="match status" value="1"/>
</dbReference>
<evidence type="ECO:0000256" key="7">
    <source>
        <dbReference type="ARBA" id="ARBA00022692"/>
    </source>
</evidence>
<dbReference type="SUPFAM" id="SSF55874">
    <property type="entry name" value="ATPase domain of HSP90 chaperone/DNA topoisomerase II/histidine kinase"/>
    <property type="match status" value="1"/>
</dbReference>
<dbReference type="Proteomes" id="UP001059672">
    <property type="component" value="Chromosome"/>
</dbReference>
<evidence type="ECO:0000256" key="3">
    <source>
        <dbReference type="ARBA" id="ARBA00012438"/>
    </source>
</evidence>
<dbReference type="EMBL" id="CP073346">
    <property type="protein sequence ID" value="UTW07182.1"/>
    <property type="molecule type" value="Genomic_DNA"/>
</dbReference>
<sequence>MQYPIPLPLKILLLALAYAVAGRLALMLAIPPGFASAVFPPVGIALAAVLIWGYPMLAGVFLGSTLLNLSIGFSSLEQLSLEDLLVASGIAFGTSLQALVASWLIRSFVGFPTPLTSERSIFLLLLLGGPMACLISASMGTGVLYLNQLIGAEELPFSWWTWWVGDSVGVLIATPLMFILFAEPRALWRSRAGGVGLPLLISCAIMVLIFVRASDAEQNNLRLRFHEQAKLMSATLKFRFELYGKAAQSIERLFNSSEGVSRQDFARFVANLPSTYPGITALSWDALVTAGQREGFETQMAAEGFAGFRISEFDAAGQLVSAGARPAYVPVTYVEPLGANVKALGFDVASLPLRRQALERARDSARTVMTAPITLVQDKQTPQLGVLLLHPVYAGELAPLGVSERRRQLRGYAAAVVRMADLIENALKAYPADSYRLQLEDVSDAAAQPLYGQPGIALPAYATELVWQEQLEIGGRQLRLTISPTEAFLRRNHGLQPWAVLAGGLLLCSLLGGYLLTITGRADQIRHQVRQRTLELSAILENAAEGILIFDEQGLIGRANPASSRLFGYPTSELVGRRIGSLIPSLHPCSAERLDGQLGNALEVSGTHTNGKQLELEISLSSYALPGRRLYICMLRDISARKQVERMKSEFVATVSHELRTPLTSIKGSLGLLTAGAVGPLSEQAHQLVSIAQSNSERLVSLVNDILDIEKLEFGHTRLQLSRTDLRPLLHEALAHNQGYADGFQVSLSLDDSALPAQVPVQVDGLRLQQVLSNLIANAVKFSDPLGRVEISAQLVDQQVRVQVRDYGPGIAEEFRERIFQKFAQADASDSRRRGGTGLGLSICKTLIERMHGQIDYSSVVGQGSTFYFTLPLADT</sequence>
<dbReference type="InterPro" id="IPR005467">
    <property type="entry name" value="His_kinase_dom"/>
</dbReference>
<dbReference type="RefSeq" id="WP_255837745.1">
    <property type="nucleotide sequence ID" value="NZ_CP073346.1"/>
</dbReference>
<evidence type="ECO:0000259" key="13">
    <source>
        <dbReference type="PROSITE" id="PS50109"/>
    </source>
</evidence>
<accession>A0ABY5H4F0</accession>
<feature type="transmembrane region" description="Helical" evidence="12">
    <location>
        <begin position="84"/>
        <end position="109"/>
    </location>
</feature>
<evidence type="ECO:0000256" key="9">
    <source>
        <dbReference type="ARBA" id="ARBA00022989"/>
    </source>
</evidence>
<dbReference type="Pfam" id="PF00989">
    <property type="entry name" value="PAS"/>
    <property type="match status" value="1"/>
</dbReference>
<feature type="domain" description="CHASE" evidence="15">
    <location>
        <begin position="256"/>
        <end position="451"/>
    </location>
</feature>
<keyword evidence="11 12" id="KW-0472">Membrane</keyword>
<dbReference type="EC" id="2.7.13.3" evidence="3"/>
<comment type="catalytic activity">
    <reaction evidence="1">
        <text>ATP + protein L-histidine = ADP + protein N-phospho-L-histidine.</text>
        <dbReference type="EC" id="2.7.13.3"/>
    </reaction>
</comment>
<dbReference type="SUPFAM" id="SSF55785">
    <property type="entry name" value="PYP-like sensor domain (PAS domain)"/>
    <property type="match status" value="1"/>
</dbReference>
<feature type="transmembrane region" description="Helical" evidence="12">
    <location>
        <begin position="194"/>
        <end position="213"/>
    </location>
</feature>
<dbReference type="InterPro" id="IPR013767">
    <property type="entry name" value="PAS_fold"/>
</dbReference>
<keyword evidence="6" id="KW-0808">Transferase</keyword>
<dbReference type="PROSITE" id="PS50112">
    <property type="entry name" value="PAS"/>
    <property type="match status" value="1"/>
</dbReference>
<dbReference type="Pfam" id="PF00512">
    <property type="entry name" value="HisKA"/>
    <property type="match status" value="1"/>
</dbReference>
<dbReference type="InterPro" id="IPR006189">
    <property type="entry name" value="CHASE_dom"/>
</dbReference>
<dbReference type="InterPro" id="IPR004358">
    <property type="entry name" value="Sig_transdc_His_kin-like_C"/>
</dbReference>
<gene>
    <name evidence="16" type="ORF">KDW96_18745</name>
</gene>
<dbReference type="InterPro" id="IPR042240">
    <property type="entry name" value="CHASE_sf"/>
</dbReference>
<evidence type="ECO:0000313" key="16">
    <source>
        <dbReference type="EMBL" id="UTW07182.1"/>
    </source>
</evidence>
<dbReference type="InterPro" id="IPR000014">
    <property type="entry name" value="PAS"/>
</dbReference>
<dbReference type="Gene3D" id="3.30.450.20">
    <property type="entry name" value="PAS domain"/>
    <property type="match status" value="1"/>
</dbReference>
<evidence type="ECO:0000256" key="5">
    <source>
        <dbReference type="ARBA" id="ARBA00022553"/>
    </source>
</evidence>
<dbReference type="Pfam" id="PF03924">
    <property type="entry name" value="CHASE"/>
    <property type="match status" value="1"/>
</dbReference>
<keyword evidence="7 12" id="KW-0812">Transmembrane</keyword>
<dbReference type="InterPro" id="IPR003661">
    <property type="entry name" value="HisK_dim/P_dom"/>
</dbReference>
<evidence type="ECO:0000259" key="14">
    <source>
        <dbReference type="PROSITE" id="PS50112"/>
    </source>
</evidence>
<dbReference type="Gene3D" id="1.10.287.130">
    <property type="match status" value="1"/>
</dbReference>
<keyword evidence="8" id="KW-0418">Kinase</keyword>
<dbReference type="SMART" id="SM01079">
    <property type="entry name" value="CHASE"/>
    <property type="match status" value="1"/>
</dbReference>
<reference evidence="16" key="1">
    <citation type="submission" date="2021-04" db="EMBL/GenBank/DDBJ databases">
        <title>Oceanospirillales bacteria with DddD are important DMSP degraders in coastal seawater.</title>
        <authorList>
            <person name="Liu J."/>
        </authorList>
    </citation>
    <scope>NUCLEOTIDE SEQUENCE</scope>
    <source>
        <strain evidence="16">D13-4</strain>
    </source>
</reference>
<dbReference type="InterPro" id="IPR007895">
    <property type="entry name" value="MASE1"/>
</dbReference>
<evidence type="ECO:0000256" key="2">
    <source>
        <dbReference type="ARBA" id="ARBA00004651"/>
    </source>
</evidence>
<dbReference type="SMART" id="SM00091">
    <property type="entry name" value="PAS"/>
    <property type="match status" value="1"/>
</dbReference>
<dbReference type="PANTHER" id="PTHR43711:SF31">
    <property type="entry name" value="HISTIDINE KINASE"/>
    <property type="match status" value="1"/>
</dbReference>
<dbReference type="NCBIfam" id="TIGR00229">
    <property type="entry name" value="sensory_box"/>
    <property type="match status" value="1"/>
</dbReference>
<dbReference type="InterPro" id="IPR050736">
    <property type="entry name" value="Sensor_HK_Regulatory"/>
</dbReference>
<feature type="transmembrane region" description="Helical" evidence="12">
    <location>
        <begin position="12"/>
        <end position="30"/>
    </location>
</feature>
<dbReference type="InterPro" id="IPR036097">
    <property type="entry name" value="HisK_dim/P_sf"/>
</dbReference>
<keyword evidence="4" id="KW-1003">Cell membrane</keyword>
<dbReference type="CDD" id="cd00130">
    <property type="entry name" value="PAS"/>
    <property type="match status" value="1"/>
</dbReference>
<dbReference type="SMART" id="SM00388">
    <property type="entry name" value="HisKA"/>
    <property type="match status" value="1"/>
</dbReference>
<feature type="transmembrane region" description="Helical" evidence="12">
    <location>
        <begin position="42"/>
        <end position="64"/>
    </location>
</feature>
<feature type="domain" description="Histidine kinase" evidence="13">
    <location>
        <begin position="654"/>
        <end position="875"/>
    </location>
</feature>
<dbReference type="PANTHER" id="PTHR43711">
    <property type="entry name" value="TWO-COMPONENT HISTIDINE KINASE"/>
    <property type="match status" value="1"/>
</dbReference>
<dbReference type="CDD" id="cd00082">
    <property type="entry name" value="HisKA"/>
    <property type="match status" value="1"/>
</dbReference>
<dbReference type="Gene3D" id="3.30.450.350">
    <property type="entry name" value="CHASE domain"/>
    <property type="match status" value="1"/>
</dbReference>
<feature type="domain" description="PAS" evidence="14">
    <location>
        <begin position="532"/>
        <end position="605"/>
    </location>
</feature>
<dbReference type="Pfam" id="PF05231">
    <property type="entry name" value="MASE1"/>
    <property type="match status" value="1"/>
</dbReference>
<evidence type="ECO:0000256" key="12">
    <source>
        <dbReference type="SAM" id="Phobius"/>
    </source>
</evidence>
<comment type="subcellular location">
    <subcellularLocation>
        <location evidence="2">Cell membrane</location>
        <topology evidence="2">Multi-pass membrane protein</topology>
    </subcellularLocation>
</comment>
<keyword evidence="10" id="KW-0902">Two-component regulatory system</keyword>
<keyword evidence="5" id="KW-0597">Phosphoprotein</keyword>
<evidence type="ECO:0000313" key="17">
    <source>
        <dbReference type="Proteomes" id="UP001059672"/>
    </source>
</evidence>
<evidence type="ECO:0000256" key="4">
    <source>
        <dbReference type="ARBA" id="ARBA00022475"/>
    </source>
</evidence>
<dbReference type="CDD" id="cd16922">
    <property type="entry name" value="HATPase_EvgS-ArcB-TorS-like"/>
    <property type="match status" value="1"/>
</dbReference>
<proteinExistence type="predicted"/>
<dbReference type="SMART" id="SM00387">
    <property type="entry name" value="HATPase_c"/>
    <property type="match status" value="1"/>
</dbReference>
<evidence type="ECO:0000256" key="11">
    <source>
        <dbReference type="ARBA" id="ARBA00023136"/>
    </source>
</evidence>
<feature type="transmembrane region" description="Helical" evidence="12">
    <location>
        <begin position="159"/>
        <end position="182"/>
    </location>
</feature>
<evidence type="ECO:0000259" key="15">
    <source>
        <dbReference type="PROSITE" id="PS50839"/>
    </source>
</evidence>
<evidence type="ECO:0000256" key="8">
    <source>
        <dbReference type="ARBA" id="ARBA00022777"/>
    </source>
</evidence>
<protein>
    <recommendedName>
        <fullName evidence="3">histidine kinase</fullName>
        <ecNumber evidence="3">2.7.13.3</ecNumber>
    </recommendedName>
</protein>
<dbReference type="PROSITE" id="PS50839">
    <property type="entry name" value="CHASE"/>
    <property type="match status" value="1"/>
</dbReference>
<feature type="transmembrane region" description="Helical" evidence="12">
    <location>
        <begin position="498"/>
        <end position="518"/>
    </location>
</feature>
<keyword evidence="9 12" id="KW-1133">Transmembrane helix</keyword>
<evidence type="ECO:0000256" key="1">
    <source>
        <dbReference type="ARBA" id="ARBA00000085"/>
    </source>
</evidence>